<feature type="region of interest" description="Disordered" evidence="2">
    <location>
        <begin position="566"/>
        <end position="704"/>
    </location>
</feature>
<dbReference type="EMBL" id="UZAL01028604">
    <property type="protein sequence ID" value="VDP42350.1"/>
    <property type="molecule type" value="Genomic_DNA"/>
</dbReference>
<name>A0A3P8DFK2_9TREM</name>
<dbReference type="Pfam" id="PF24571">
    <property type="entry name" value="HEAT_SCC3-SA"/>
    <property type="match status" value="2"/>
</dbReference>
<dbReference type="GO" id="GO:0005634">
    <property type="term" value="C:nucleus"/>
    <property type="evidence" value="ECO:0007669"/>
    <property type="project" value="TreeGrafter"/>
</dbReference>
<protein>
    <recommendedName>
        <fullName evidence="3">Cohesin subunit SCC3/SA HEAT-repeats domain-containing protein</fullName>
    </recommendedName>
</protein>
<dbReference type="InterPro" id="IPR056396">
    <property type="entry name" value="HEAT_SCC3-SA"/>
</dbReference>
<feature type="domain" description="Cohesin subunit SCC3/SA HEAT-repeats" evidence="3">
    <location>
        <begin position="56"/>
        <end position="123"/>
    </location>
</feature>
<feature type="compositionally biased region" description="Low complexity" evidence="2">
    <location>
        <begin position="648"/>
        <end position="660"/>
    </location>
</feature>
<feature type="compositionally biased region" description="Polar residues" evidence="2">
    <location>
        <begin position="687"/>
        <end position="704"/>
    </location>
</feature>
<proteinExistence type="inferred from homology"/>
<dbReference type="GO" id="GO:0008278">
    <property type="term" value="C:cohesin complex"/>
    <property type="evidence" value="ECO:0007669"/>
    <property type="project" value="TreeGrafter"/>
</dbReference>
<gene>
    <name evidence="4" type="ORF">SMTD_LOCUS7984</name>
</gene>
<reference evidence="4 5" key="1">
    <citation type="submission" date="2018-11" db="EMBL/GenBank/DDBJ databases">
        <authorList>
            <consortium name="Pathogen Informatics"/>
        </authorList>
    </citation>
    <scope>NUCLEOTIDE SEQUENCE [LARGE SCALE GENOMIC DNA]</scope>
    <source>
        <strain>Denwood</strain>
        <strain evidence="5">Zambia</strain>
    </source>
</reference>
<keyword evidence="5" id="KW-1185">Reference proteome</keyword>
<feature type="compositionally biased region" description="Gly residues" evidence="2">
    <location>
        <begin position="140"/>
        <end position="149"/>
    </location>
</feature>
<dbReference type="AlphaFoldDB" id="A0A3P8DFK2"/>
<dbReference type="PANTHER" id="PTHR11199">
    <property type="entry name" value="STROMAL ANTIGEN"/>
    <property type="match status" value="1"/>
</dbReference>
<organism evidence="4 5">
    <name type="scientific">Schistosoma mattheei</name>
    <dbReference type="NCBI Taxonomy" id="31246"/>
    <lineage>
        <taxon>Eukaryota</taxon>
        <taxon>Metazoa</taxon>
        <taxon>Spiralia</taxon>
        <taxon>Lophotrochozoa</taxon>
        <taxon>Platyhelminthes</taxon>
        <taxon>Trematoda</taxon>
        <taxon>Digenea</taxon>
        <taxon>Strigeidida</taxon>
        <taxon>Schistosomatoidea</taxon>
        <taxon>Schistosomatidae</taxon>
        <taxon>Schistosoma</taxon>
    </lineage>
</organism>
<evidence type="ECO:0000259" key="3">
    <source>
        <dbReference type="Pfam" id="PF24571"/>
    </source>
</evidence>
<comment type="similarity">
    <text evidence="1">Belongs to the SCC3 family.</text>
</comment>
<accession>A0A3P8DFK2</accession>
<feature type="compositionally biased region" description="Low complexity" evidence="2">
    <location>
        <begin position="150"/>
        <end position="159"/>
    </location>
</feature>
<feature type="region of interest" description="Disordered" evidence="2">
    <location>
        <begin position="139"/>
        <end position="160"/>
    </location>
</feature>
<sequence length="704" mass="77353">MAQAAGEFLTLKLFEVDSHAPPTRTRKGKKRSENTPLIRDLVQFFIESELHEHATYLVDSLWDLCPMLRDWEAMLDLLLEEPGRGEEPMDANQETSLIEIMVCCVRQAATGESPVGRQTGGHHSHSNTNLLTGMSLLETGGRGRGGATTGTGNSAAPSSREARALAEERSRMTEAMITAIPALLAKYGESPERATNLLAIPRHMEMELYTTGRHERHLDLLLQAVQDIVERHTDPHTLLACSRVYESLCIDELSISAKCQTVRGTLLDRLVDLYRDAFLNYFNDQGEEPDQDDEFHLLAALKRIYAFYACHDLSGLDLWDSLIRIAQSGNDANGEIVAQAVSCCSKALLWNLARIGEADVDKEEDDENVKFESLHERRTQLAAFFKLVIYNLIPIRAAAPIYKYYIRSFNDFGDIMKSTLAKAREINRVHTARMIAHCLELCYLQVESASNNCVERGSEGLQAVKELARRLNLSFGLDLIKIRESMVAFHSEGIQFCVSRAASTAAATGQTPGVPSNLLFLEVVAEFSNKLLRQDKKTIYEYLRRIFPNPVGSEWASLHAYRSSLDPDNTDNAPGHDGVSHATNPQAVSSSNPAPVQGNTVVPTSGRVGYGGRGRGKRLRDSDSSLPDANLNPQSTSTAIKKKRTNIASSSKNASGNVSSMTAADPSRPTSPSEIPPNSAGCAPHHNPSTSMTTLATPVHPSNQ</sequence>
<evidence type="ECO:0000313" key="5">
    <source>
        <dbReference type="Proteomes" id="UP000269396"/>
    </source>
</evidence>
<evidence type="ECO:0000313" key="4">
    <source>
        <dbReference type="EMBL" id="VDP42350.1"/>
    </source>
</evidence>
<dbReference type="GO" id="GO:0003682">
    <property type="term" value="F:chromatin binding"/>
    <property type="evidence" value="ECO:0007669"/>
    <property type="project" value="TreeGrafter"/>
</dbReference>
<evidence type="ECO:0000256" key="1">
    <source>
        <dbReference type="ARBA" id="ARBA00005486"/>
    </source>
</evidence>
<feature type="compositionally biased region" description="Polar residues" evidence="2">
    <location>
        <begin position="581"/>
        <end position="603"/>
    </location>
</feature>
<dbReference type="GO" id="GO:0007062">
    <property type="term" value="P:sister chromatid cohesion"/>
    <property type="evidence" value="ECO:0007669"/>
    <property type="project" value="TreeGrafter"/>
</dbReference>
<dbReference type="PANTHER" id="PTHR11199:SF0">
    <property type="entry name" value="LD34181P-RELATED"/>
    <property type="match status" value="1"/>
</dbReference>
<evidence type="ECO:0000256" key="2">
    <source>
        <dbReference type="SAM" id="MobiDB-lite"/>
    </source>
</evidence>
<dbReference type="GO" id="GO:0000785">
    <property type="term" value="C:chromatin"/>
    <property type="evidence" value="ECO:0007669"/>
    <property type="project" value="TreeGrafter"/>
</dbReference>
<dbReference type="InterPro" id="IPR039662">
    <property type="entry name" value="Cohesin_Scc3/SA"/>
</dbReference>
<feature type="compositionally biased region" description="Polar residues" evidence="2">
    <location>
        <begin position="624"/>
        <end position="639"/>
    </location>
</feature>
<dbReference type="Proteomes" id="UP000269396">
    <property type="component" value="Unassembled WGS sequence"/>
</dbReference>
<feature type="domain" description="Cohesin subunit SCC3/SA HEAT-repeats" evidence="3">
    <location>
        <begin position="150"/>
        <end position="350"/>
    </location>
</feature>